<evidence type="ECO:0000313" key="2">
    <source>
        <dbReference type="Proteomes" id="UP000178379"/>
    </source>
</evidence>
<dbReference type="AlphaFoldDB" id="A0A1F6T060"/>
<dbReference type="Pfam" id="PF11855">
    <property type="entry name" value="DUF3375"/>
    <property type="match status" value="1"/>
</dbReference>
<dbReference type="InterPro" id="IPR021804">
    <property type="entry name" value="DUF3375"/>
</dbReference>
<evidence type="ECO:0000313" key="1">
    <source>
        <dbReference type="EMBL" id="OGI38572.1"/>
    </source>
</evidence>
<sequence>MNIARIVANNQRLRNESVWQFLAGINAPVVVGLLQAHLFGKERRLASSILNERIARDLDVLRSEGWDLPQTSQVYLSQWLVAGYLERSYEADASEEAYELSAAAIQVIRFVEGLGERRTVATESRLSLVIQQLVQLAEQTETDPESRVEQLMRERERVDAEIASVRAGRMEILSGDRATERAREIVALADELANDFRQVREKFQHLNRQLRERIVQSDGARGGVLEELFAGVDVIAESDSGRTFKAFWRLLTDPGQSLELEEALEQLLSREFMRTLDRRERRFLSGMTKLLLERGGDVHEAMQQFARSLKQFVQSREYMEQRRLTQLLKDAQRIAVEIKDRVKATHEIGHTLHLTSAKLASLSQFRLHDPDRDRVAAGIPMAEAAEISLEAVGELVAHSEIDFRSLKTHIVDLLTACDQLSIARILEAYPAEQGLGSVVGYLALGTRHGVSARQTETVHWQGQDGVGRRARIPCIYFVKGCFDESQ</sequence>
<reference evidence="1 2" key="1">
    <citation type="journal article" date="2016" name="Nat. Commun.">
        <title>Thousands of microbial genomes shed light on interconnected biogeochemical processes in an aquifer system.</title>
        <authorList>
            <person name="Anantharaman K."/>
            <person name="Brown C.T."/>
            <person name="Hug L.A."/>
            <person name="Sharon I."/>
            <person name="Castelle C.J."/>
            <person name="Probst A.J."/>
            <person name="Thomas B.C."/>
            <person name="Singh A."/>
            <person name="Wilkins M.J."/>
            <person name="Karaoz U."/>
            <person name="Brodie E.L."/>
            <person name="Williams K.H."/>
            <person name="Hubbard S.S."/>
            <person name="Banfield J.F."/>
        </authorList>
    </citation>
    <scope>NUCLEOTIDE SEQUENCE [LARGE SCALE GENOMIC DNA]</scope>
</reference>
<name>A0A1F6T060_9PROT</name>
<accession>A0A1F6T060</accession>
<dbReference type="Proteomes" id="UP000178379">
    <property type="component" value="Unassembled WGS sequence"/>
</dbReference>
<organism evidence="1 2">
    <name type="scientific">Candidatus Muproteobacteria bacterium RBG_16_62_13</name>
    <dbReference type="NCBI Taxonomy" id="1817756"/>
    <lineage>
        <taxon>Bacteria</taxon>
        <taxon>Pseudomonadati</taxon>
        <taxon>Pseudomonadota</taxon>
        <taxon>Candidatus Muproteobacteria</taxon>
    </lineage>
</organism>
<protein>
    <recommendedName>
        <fullName evidence="3">DUF3375 domain-containing protein</fullName>
    </recommendedName>
</protein>
<dbReference type="EMBL" id="MFSQ01000117">
    <property type="protein sequence ID" value="OGI38572.1"/>
    <property type="molecule type" value="Genomic_DNA"/>
</dbReference>
<gene>
    <name evidence="1" type="ORF">A2140_00605</name>
</gene>
<comment type="caution">
    <text evidence="1">The sequence shown here is derived from an EMBL/GenBank/DDBJ whole genome shotgun (WGS) entry which is preliminary data.</text>
</comment>
<dbReference type="STRING" id="1817756.A2140_00605"/>
<proteinExistence type="predicted"/>
<evidence type="ECO:0008006" key="3">
    <source>
        <dbReference type="Google" id="ProtNLM"/>
    </source>
</evidence>